<feature type="domain" description="Putative sugar diacid recognition" evidence="2">
    <location>
        <begin position="3"/>
        <end position="135"/>
    </location>
</feature>
<feature type="domain" description="CdaR GGDEF-like" evidence="4">
    <location>
        <begin position="146"/>
        <end position="253"/>
    </location>
</feature>
<dbReference type="Gene3D" id="1.10.10.2840">
    <property type="entry name" value="PucR C-terminal helix-turn-helix domain"/>
    <property type="match status" value="1"/>
</dbReference>
<accession>A0ABV6HSW5</accession>
<keyword evidence="6" id="KW-1185">Reference proteome</keyword>
<evidence type="ECO:0000313" key="5">
    <source>
        <dbReference type="EMBL" id="MFC0321981.1"/>
    </source>
</evidence>
<feature type="domain" description="PucR C-terminal helix-turn-helix" evidence="3">
    <location>
        <begin position="303"/>
        <end position="357"/>
    </location>
</feature>
<gene>
    <name evidence="5" type="ORF">ACFFHT_00125</name>
</gene>
<dbReference type="PANTHER" id="PTHR33744:SF15">
    <property type="entry name" value="CARBOHYDRATE DIACID REGULATOR"/>
    <property type="match status" value="1"/>
</dbReference>
<dbReference type="Proteomes" id="UP001589769">
    <property type="component" value="Unassembled WGS sequence"/>
</dbReference>
<dbReference type="InterPro" id="IPR041522">
    <property type="entry name" value="CdaR_GGDEF"/>
</dbReference>
<dbReference type="RefSeq" id="WP_382372312.1">
    <property type="nucleotide sequence ID" value="NZ_JBHLWA010000001.1"/>
</dbReference>
<dbReference type="Pfam" id="PF17853">
    <property type="entry name" value="GGDEF_2"/>
    <property type="match status" value="1"/>
</dbReference>
<proteinExistence type="inferred from homology"/>
<evidence type="ECO:0000313" key="6">
    <source>
        <dbReference type="Proteomes" id="UP001589769"/>
    </source>
</evidence>
<evidence type="ECO:0000256" key="1">
    <source>
        <dbReference type="ARBA" id="ARBA00006754"/>
    </source>
</evidence>
<reference evidence="5 6" key="1">
    <citation type="submission" date="2024-09" db="EMBL/GenBank/DDBJ databases">
        <authorList>
            <person name="Sun Q."/>
            <person name="Mori K."/>
        </authorList>
    </citation>
    <scope>NUCLEOTIDE SEQUENCE [LARGE SCALE GENOMIC DNA]</scope>
    <source>
        <strain evidence="5 6">CCM 7538</strain>
    </source>
</reference>
<evidence type="ECO:0000259" key="4">
    <source>
        <dbReference type="Pfam" id="PF17853"/>
    </source>
</evidence>
<organism evidence="5 6">
    <name type="scientific">Gallibacterium melopsittaci</name>
    <dbReference type="NCBI Taxonomy" id="516063"/>
    <lineage>
        <taxon>Bacteria</taxon>
        <taxon>Pseudomonadati</taxon>
        <taxon>Pseudomonadota</taxon>
        <taxon>Gammaproteobacteria</taxon>
        <taxon>Pasteurellales</taxon>
        <taxon>Pasteurellaceae</taxon>
        <taxon>Gallibacterium</taxon>
    </lineage>
</organism>
<dbReference type="Pfam" id="PF05651">
    <property type="entry name" value="Diacid_rec"/>
    <property type="match status" value="1"/>
</dbReference>
<dbReference type="InterPro" id="IPR008599">
    <property type="entry name" value="Diacid_rec"/>
</dbReference>
<evidence type="ECO:0000259" key="2">
    <source>
        <dbReference type="Pfam" id="PF05651"/>
    </source>
</evidence>
<protein>
    <submittedName>
        <fullName evidence="5">Sugar diacid recognition domain-containing protein</fullName>
    </submittedName>
</protein>
<dbReference type="Pfam" id="PF13556">
    <property type="entry name" value="HTH_30"/>
    <property type="match status" value="1"/>
</dbReference>
<dbReference type="InterPro" id="IPR051448">
    <property type="entry name" value="CdaR-like_regulators"/>
</dbReference>
<dbReference type="InterPro" id="IPR042070">
    <property type="entry name" value="PucR_C-HTH_sf"/>
</dbReference>
<comment type="caution">
    <text evidence="5">The sequence shown here is derived from an EMBL/GenBank/DDBJ whole genome shotgun (WGS) entry which is preliminary data.</text>
</comment>
<dbReference type="PANTHER" id="PTHR33744">
    <property type="entry name" value="CARBOHYDRATE DIACID REGULATOR"/>
    <property type="match status" value="1"/>
</dbReference>
<name>A0ABV6HSW5_9PAST</name>
<dbReference type="InterPro" id="IPR025736">
    <property type="entry name" value="PucR_C-HTH_dom"/>
</dbReference>
<sequence>MNINKEIAQKIVIRTMKIIPYSVNVMDQNGIIIASGNPSRLNQKHTGAVLAIRENRVIEITSELAKLWNYEAREGINLPITYQGKILGVVGISGMPSEVKPFAELVKMTAELITEQAILLEQERWRHRYKEEFFLTIIKTATLSNELLIKAKEFGINFDENFVCILLKLQEGNEENIQHLFIYLEQYYPSKMTVITALNQIAILQAIPTNQNFSLPTQFVNRLPVKAKIAIGGIFSGKQALYYAYSTAFSTLEYGIKKSPNKALYLFEDYKLPALLEQYFDSWQCQELLRPLQVLTEDKYTNLVKTLEKYFSSNCDLTLTSESLFIHQNSLRYRLQKIEEITHLSFNKIAEKFILYLFSLQQKKLEKPTKITK</sequence>
<dbReference type="EMBL" id="JBHLWA010000001">
    <property type="protein sequence ID" value="MFC0321981.1"/>
    <property type="molecule type" value="Genomic_DNA"/>
</dbReference>
<comment type="similarity">
    <text evidence="1">Belongs to the CdaR family.</text>
</comment>
<evidence type="ECO:0000259" key="3">
    <source>
        <dbReference type="Pfam" id="PF13556"/>
    </source>
</evidence>